<name>A0A0F9CH52_9ZZZZ</name>
<organism evidence="1">
    <name type="scientific">marine sediment metagenome</name>
    <dbReference type="NCBI Taxonomy" id="412755"/>
    <lineage>
        <taxon>unclassified sequences</taxon>
        <taxon>metagenomes</taxon>
        <taxon>ecological metagenomes</taxon>
    </lineage>
</organism>
<reference evidence="1" key="1">
    <citation type="journal article" date="2015" name="Nature">
        <title>Complex archaea that bridge the gap between prokaryotes and eukaryotes.</title>
        <authorList>
            <person name="Spang A."/>
            <person name="Saw J.H."/>
            <person name="Jorgensen S.L."/>
            <person name="Zaremba-Niedzwiedzka K."/>
            <person name="Martijn J."/>
            <person name="Lind A.E."/>
            <person name="van Eijk R."/>
            <person name="Schleper C."/>
            <person name="Guy L."/>
            <person name="Ettema T.J."/>
        </authorList>
    </citation>
    <scope>NUCLEOTIDE SEQUENCE</scope>
</reference>
<dbReference type="EMBL" id="LAZR01044292">
    <property type="protein sequence ID" value="KKL05021.1"/>
    <property type="molecule type" value="Genomic_DNA"/>
</dbReference>
<proteinExistence type="predicted"/>
<sequence length="76" mass="8838">MGKVWVAVITKYERKQAILVDFHFFSHEDDYNFAYHFIVTTADPLYGPDFAGEGGWKYEGTINNMVSKFIESLPKR</sequence>
<evidence type="ECO:0000313" key="1">
    <source>
        <dbReference type="EMBL" id="KKL05021.1"/>
    </source>
</evidence>
<gene>
    <name evidence="1" type="ORF">LCGC14_2610210</name>
</gene>
<protein>
    <submittedName>
        <fullName evidence="1">Uncharacterized protein</fullName>
    </submittedName>
</protein>
<accession>A0A0F9CH52</accession>
<dbReference type="AlphaFoldDB" id="A0A0F9CH52"/>
<comment type="caution">
    <text evidence="1">The sequence shown here is derived from an EMBL/GenBank/DDBJ whole genome shotgun (WGS) entry which is preliminary data.</text>
</comment>